<organism evidence="1">
    <name type="scientific">Siphoviridae sp. ctYKh4</name>
    <dbReference type="NCBI Taxonomy" id="2823586"/>
    <lineage>
        <taxon>Viruses</taxon>
        <taxon>Duplodnaviria</taxon>
        <taxon>Heunggongvirae</taxon>
        <taxon>Uroviricota</taxon>
        <taxon>Caudoviricetes</taxon>
    </lineage>
</organism>
<evidence type="ECO:0000313" key="1">
    <source>
        <dbReference type="EMBL" id="DAD67658.1"/>
    </source>
</evidence>
<reference evidence="1" key="1">
    <citation type="journal article" date="2021" name="Proc. Natl. Acad. Sci. U.S.A.">
        <title>A Catalog of Tens of Thousands of Viruses from Human Metagenomes Reveals Hidden Associations with Chronic Diseases.</title>
        <authorList>
            <person name="Tisza M.J."/>
            <person name="Buck C.B."/>
        </authorList>
    </citation>
    <scope>NUCLEOTIDE SEQUENCE</scope>
    <source>
        <strain evidence="1">CtYKh4</strain>
    </source>
</reference>
<proteinExistence type="predicted"/>
<accession>A0A8S5LCI2</accession>
<protein>
    <submittedName>
        <fullName evidence="1">Uncharacterized protein</fullName>
    </submittedName>
</protein>
<sequence length="31" mass="3572">MCLFSTSTRSIKIRPIERKLLLCHLCTFSSS</sequence>
<dbReference type="EMBL" id="BK014682">
    <property type="protein sequence ID" value="DAD67658.1"/>
    <property type="molecule type" value="Genomic_DNA"/>
</dbReference>
<name>A0A8S5LCI2_9CAUD</name>